<keyword evidence="10" id="KW-1185">Reference proteome</keyword>
<dbReference type="InterPro" id="IPR008901">
    <property type="entry name" value="ACER"/>
</dbReference>
<evidence type="ECO:0000313" key="10">
    <source>
        <dbReference type="Proteomes" id="UP000190750"/>
    </source>
</evidence>
<evidence type="ECO:0000256" key="2">
    <source>
        <dbReference type="ARBA" id="ARBA00022692"/>
    </source>
</evidence>
<evidence type="ECO:0000256" key="7">
    <source>
        <dbReference type="PIRSR" id="PIRSR608901-2"/>
    </source>
</evidence>
<feature type="transmembrane region" description="Helical" evidence="8">
    <location>
        <begin position="20"/>
        <end position="40"/>
    </location>
</feature>
<evidence type="ECO:0000313" key="9">
    <source>
        <dbReference type="EMBL" id="OOV06993.1"/>
    </source>
</evidence>
<keyword evidence="6" id="KW-0106">Calcium</keyword>
<proteinExistence type="predicted"/>
<dbReference type="GO" id="GO:0016811">
    <property type="term" value="F:hydrolase activity, acting on carbon-nitrogen (but not peptide) bonds, in linear amides"/>
    <property type="evidence" value="ECO:0007669"/>
    <property type="project" value="InterPro"/>
</dbReference>
<dbReference type="OrthoDB" id="277121at2"/>
<gene>
    <name evidence="9" type="ORF">RF819_09895</name>
</gene>
<reference evidence="9 10" key="1">
    <citation type="submission" date="2017-01" db="EMBL/GenBank/DDBJ databases">
        <title>Genome sequencing of Rhodoferax fermentans JCM 7819.</title>
        <authorList>
            <person name="Kim Y.J."/>
            <person name="Farh M.E.-A."/>
            <person name="Yang D.-C."/>
        </authorList>
    </citation>
    <scope>NUCLEOTIDE SEQUENCE [LARGE SCALE GENOMIC DNA]</scope>
    <source>
        <strain evidence="9 10">JCM 7819</strain>
    </source>
</reference>
<feature type="transmembrane region" description="Helical" evidence="8">
    <location>
        <begin position="161"/>
        <end position="180"/>
    </location>
</feature>
<sequence>MTSWFESVDIYCERLGPGFWAEPANALSNLAFVAAGLWFYGQAHRLQSDRWVKVLALWVVAIGIGSFLFHTFANHITELLDVVPIWSFVAVYIVFALRRMFGFSWVRVLRVLAVTLVVVGVMVNLFMGNNDGALNGSLQYLPALIALVVFSVALKSSQKDGAGYVVAATATFLVSLAFRTLDRDLCPSWSLGTHFLWHVFNALMLAFLLAAALRHRRAGLGG</sequence>
<feature type="binding site" evidence="7">
    <location>
        <position position="194"/>
    </location>
    <ligand>
        <name>Zn(2+)</name>
        <dbReference type="ChEBI" id="CHEBI:29105"/>
        <note>catalytic</note>
    </ligand>
</feature>
<feature type="transmembrane region" description="Helical" evidence="8">
    <location>
        <begin position="79"/>
        <end position="97"/>
    </location>
</feature>
<dbReference type="PANTHER" id="PTHR46187">
    <property type="entry name" value="ALKALINE CERAMIDASE 3"/>
    <property type="match status" value="1"/>
</dbReference>
<keyword evidence="5 8" id="KW-0472">Membrane</keyword>
<evidence type="ECO:0000256" key="3">
    <source>
        <dbReference type="ARBA" id="ARBA00022801"/>
    </source>
</evidence>
<comment type="caution">
    <text evidence="9">The sequence shown here is derived from an EMBL/GenBank/DDBJ whole genome shotgun (WGS) entry which is preliminary data.</text>
</comment>
<dbReference type="EMBL" id="MTJN01000002">
    <property type="protein sequence ID" value="OOV06993.1"/>
    <property type="molecule type" value="Genomic_DNA"/>
</dbReference>
<dbReference type="Proteomes" id="UP000190750">
    <property type="component" value="Unassembled WGS sequence"/>
</dbReference>
<dbReference type="RefSeq" id="WP_078364821.1">
    <property type="nucleotide sequence ID" value="NZ_MTJN01000002.1"/>
</dbReference>
<feature type="transmembrane region" description="Helical" evidence="8">
    <location>
        <begin position="195"/>
        <end position="213"/>
    </location>
</feature>
<comment type="subcellular location">
    <subcellularLocation>
        <location evidence="1">Membrane</location>
        <topology evidence="1">Multi-pass membrane protein</topology>
    </subcellularLocation>
</comment>
<evidence type="ECO:0000256" key="5">
    <source>
        <dbReference type="ARBA" id="ARBA00023136"/>
    </source>
</evidence>
<dbReference type="GO" id="GO:0046513">
    <property type="term" value="P:ceramide biosynthetic process"/>
    <property type="evidence" value="ECO:0007669"/>
    <property type="project" value="TreeGrafter"/>
</dbReference>
<evidence type="ECO:0000256" key="1">
    <source>
        <dbReference type="ARBA" id="ARBA00004141"/>
    </source>
</evidence>
<feature type="transmembrane region" description="Helical" evidence="8">
    <location>
        <begin position="133"/>
        <end position="154"/>
    </location>
</feature>
<comment type="cofactor">
    <cofactor evidence="7">
        <name>Zn(2+)</name>
        <dbReference type="ChEBI" id="CHEBI:29105"/>
    </cofactor>
</comment>
<keyword evidence="6" id="KW-0479">Metal-binding</keyword>
<organism evidence="9 10">
    <name type="scientific">Rhodoferax fermentans</name>
    <dbReference type="NCBI Taxonomy" id="28066"/>
    <lineage>
        <taxon>Bacteria</taxon>
        <taxon>Pseudomonadati</taxon>
        <taxon>Pseudomonadota</taxon>
        <taxon>Betaproteobacteria</taxon>
        <taxon>Burkholderiales</taxon>
        <taxon>Comamonadaceae</taxon>
        <taxon>Rhodoferax</taxon>
    </lineage>
</organism>
<keyword evidence="3" id="KW-0378">Hydrolase</keyword>
<evidence type="ECO:0000256" key="6">
    <source>
        <dbReference type="PIRSR" id="PIRSR608901-1"/>
    </source>
</evidence>
<dbReference type="GO" id="GO:0046514">
    <property type="term" value="P:ceramide catabolic process"/>
    <property type="evidence" value="ECO:0007669"/>
    <property type="project" value="TreeGrafter"/>
</dbReference>
<name>A0A1T1ASL5_RHOFE</name>
<feature type="binding site" evidence="7">
    <location>
        <position position="198"/>
    </location>
    <ligand>
        <name>Zn(2+)</name>
        <dbReference type="ChEBI" id="CHEBI:29105"/>
        <note>catalytic</note>
    </ligand>
</feature>
<keyword evidence="2 8" id="KW-0812">Transmembrane</keyword>
<dbReference type="GO" id="GO:0016020">
    <property type="term" value="C:membrane"/>
    <property type="evidence" value="ECO:0007669"/>
    <property type="project" value="UniProtKB-SubCell"/>
</dbReference>
<dbReference type="GO" id="GO:0046872">
    <property type="term" value="F:metal ion binding"/>
    <property type="evidence" value="ECO:0007669"/>
    <property type="project" value="UniProtKB-KW"/>
</dbReference>
<evidence type="ECO:0000256" key="4">
    <source>
        <dbReference type="ARBA" id="ARBA00022989"/>
    </source>
</evidence>
<accession>A0A1T1ASL5</accession>
<dbReference type="Pfam" id="PF05875">
    <property type="entry name" value="Ceramidase"/>
    <property type="match status" value="1"/>
</dbReference>
<dbReference type="PANTHER" id="PTHR46187:SF3">
    <property type="entry name" value="ALKALINE CERAMIDASE 3"/>
    <property type="match status" value="1"/>
</dbReference>
<evidence type="ECO:0008006" key="11">
    <source>
        <dbReference type="Google" id="ProtNLM"/>
    </source>
</evidence>
<feature type="transmembrane region" description="Helical" evidence="8">
    <location>
        <begin position="52"/>
        <end position="73"/>
    </location>
</feature>
<keyword evidence="4 8" id="KW-1133">Transmembrane helix</keyword>
<keyword evidence="7" id="KW-0862">Zinc</keyword>
<evidence type="ECO:0000256" key="8">
    <source>
        <dbReference type="SAM" id="Phobius"/>
    </source>
</evidence>
<feature type="binding site" evidence="7">
    <location>
        <position position="70"/>
    </location>
    <ligand>
        <name>Zn(2+)</name>
        <dbReference type="ChEBI" id="CHEBI:29105"/>
        <note>catalytic</note>
    </ligand>
</feature>
<feature type="binding site" evidence="6">
    <location>
        <position position="22"/>
    </location>
    <ligand>
        <name>Ca(2+)</name>
        <dbReference type="ChEBI" id="CHEBI:29108"/>
    </ligand>
</feature>
<dbReference type="AlphaFoldDB" id="A0A1T1ASL5"/>
<dbReference type="STRING" id="28066.RF819_09895"/>
<protein>
    <recommendedName>
        <fullName evidence="11">Ceramidase</fullName>
    </recommendedName>
</protein>
<feature type="transmembrane region" description="Helical" evidence="8">
    <location>
        <begin position="109"/>
        <end position="127"/>
    </location>
</feature>